<protein>
    <submittedName>
        <fullName evidence="2">BON domain-containing protein</fullName>
    </submittedName>
</protein>
<sequence length="170" mass="18639">MKLNNLLLIFSLGVLPFVHSCRSPESDDKLKSKIEEALADNQGIAVDVEAGNVTLNGQLGSDSLKQVIEEKTKLAGGESIKSIHNNIMVNLPEPEDAREKYHEIVEGAVDSTLTRDVNRVLKEFPTITAQVKEGVIIATGNIEKSQLDSLKKRLEHIKPKGLDMKGVTSR</sequence>
<evidence type="ECO:0000259" key="1">
    <source>
        <dbReference type="Pfam" id="PF04972"/>
    </source>
</evidence>
<feature type="domain" description="BON" evidence="1">
    <location>
        <begin position="26"/>
        <end position="88"/>
    </location>
</feature>
<dbReference type="RefSeq" id="WP_120257517.1">
    <property type="nucleotide sequence ID" value="NZ_RAPY01000001.1"/>
</dbReference>
<organism evidence="2 3">
    <name type="scientific">Sphingobacterium detergens</name>
    <dbReference type="NCBI Taxonomy" id="1145106"/>
    <lineage>
        <taxon>Bacteria</taxon>
        <taxon>Pseudomonadati</taxon>
        <taxon>Bacteroidota</taxon>
        <taxon>Sphingobacteriia</taxon>
        <taxon>Sphingobacteriales</taxon>
        <taxon>Sphingobacteriaceae</taxon>
        <taxon>Sphingobacterium</taxon>
    </lineage>
</organism>
<comment type="caution">
    <text evidence="2">The sequence shown here is derived from an EMBL/GenBank/DDBJ whole genome shotgun (WGS) entry which is preliminary data.</text>
</comment>
<dbReference type="Pfam" id="PF04972">
    <property type="entry name" value="BON"/>
    <property type="match status" value="1"/>
</dbReference>
<dbReference type="AlphaFoldDB" id="A0A420BGB5"/>
<evidence type="ECO:0000313" key="2">
    <source>
        <dbReference type="EMBL" id="RKE55764.1"/>
    </source>
</evidence>
<keyword evidence="3" id="KW-1185">Reference proteome</keyword>
<evidence type="ECO:0000313" key="3">
    <source>
        <dbReference type="Proteomes" id="UP000286246"/>
    </source>
</evidence>
<dbReference type="EMBL" id="RAPY01000001">
    <property type="protein sequence ID" value="RKE55764.1"/>
    <property type="molecule type" value="Genomic_DNA"/>
</dbReference>
<gene>
    <name evidence="2" type="ORF">DFQ12_0602</name>
</gene>
<dbReference type="Proteomes" id="UP000286246">
    <property type="component" value="Unassembled WGS sequence"/>
</dbReference>
<accession>A0A420BGB5</accession>
<proteinExistence type="predicted"/>
<dbReference type="InterPro" id="IPR007055">
    <property type="entry name" value="BON_dom"/>
</dbReference>
<dbReference type="OrthoDB" id="1097785at2"/>
<reference evidence="2 3" key="1">
    <citation type="submission" date="2018-09" db="EMBL/GenBank/DDBJ databases">
        <title>Genomic Encyclopedia of Type Strains, Phase III (KMG-III): the genomes of soil and plant-associated and newly described type strains.</title>
        <authorList>
            <person name="Whitman W."/>
        </authorList>
    </citation>
    <scope>NUCLEOTIDE SEQUENCE [LARGE SCALE GENOMIC DNA]</scope>
    <source>
        <strain evidence="2 3">CECT 7938</strain>
    </source>
</reference>
<name>A0A420BGB5_SPHD1</name>